<evidence type="ECO:0000256" key="2">
    <source>
        <dbReference type="ARBA" id="ARBA00022448"/>
    </source>
</evidence>
<dbReference type="Pfam" id="PF07715">
    <property type="entry name" value="Plug"/>
    <property type="match status" value="1"/>
</dbReference>
<keyword evidence="5 7" id="KW-0472">Membrane</keyword>
<sequence length="1041" mass="114857">MAKFYKVGLSAMMMFTVGASMAQQKISITGRITDSQGAPLAGVTIREKGGSVSTSTNATGTYSLSVSSRATLVVSYIGYQSQEVTVNGRNVVNVSMDGARSVIDEVIVVGYGTQKKSNLTSSVSTIDQKTLESRPISNVMSAMQGAAPGLVVTRSGGQPGSEGFSVNIRGDLSTGGSSPLVLIDGVPGSLTYTNPDDIANISILKDASATAIYGSRGAAGVVLVTTKSGQGKLKVNYQGMWTAKKMGLFPERINSWEEAEMQNLARINAGQSPDWSDELIALMKDPNQYYRVNPTNPTAYQYFGNYNYPKILLKDKATRLNQNLSISGSTDKDNYLFSLGYVSDKGIFRYGPDDYKKLNGRFNYHRELSKMFSLDSKIIYSRSERNSSVLGASNDYGLIYNIVSSRSISPIYLPESGDTKYAAGSAGGETVALLKEGGRNNNVVHEIGGSFELGVKDIFTEGLKLRLLYSPRILIDNDNNTRLPVPMYNLTGQSGWAGGNNFSLNQILKGRGQALTNNWQAVGEYNRTFSDKHEILARGGYRYDDYRYDYIVASAANLPTNDVLALRQAGDKNNTSVNDNIQTNTLISFFGTAQYVFDKRYIVQGTLNREGSSRLSPANRWITLPGVSAGWRINNESWFGEASKIFDELKLRAAWGKQANDPNSDNPRANNYDYINSLSKGDAYPFNNVRNTYYWIGSAASPLRTWEKVTNTDVGLDFAMLNRKLEGSFSYFWRQTKGTYGTVTQPGVFGIGSPSTNIGDFKSWGWELSLSWRDKIGQDLNYSVAANISDNNNKVISFLNRRNVSGGLVSLLEGYAKNSIFGYRTDGYFQSAEEIANNKVNHQNPTLGPGDIRYVDINGDNIISSGKGNLDDPGDLVYLGTQNPRYSFGLNLAFDYKGFDFSAFIQGVGKREFLLPSTLTLPYTESWRQAWAIHKDYWTPENPNAMFPRPVMGGGSNTRISDKWVVNGAYARMKNIQLGYTLPKTLTTKAKIDLLRVFFSGEDLFEFKKSWNPYYDPETPNGQAFGYPFFRSFTAGVNITF</sequence>
<gene>
    <name evidence="10" type="ORF">QE382_004570</name>
</gene>
<dbReference type="PROSITE" id="PS52016">
    <property type="entry name" value="TONB_DEPENDENT_REC_3"/>
    <property type="match status" value="1"/>
</dbReference>
<keyword evidence="2 7" id="KW-0813">Transport</keyword>
<evidence type="ECO:0000313" key="10">
    <source>
        <dbReference type="EMBL" id="MDQ1152586.1"/>
    </source>
</evidence>
<dbReference type="EMBL" id="JAUTBA010000001">
    <property type="protein sequence ID" value="MDQ1152586.1"/>
    <property type="molecule type" value="Genomic_DNA"/>
</dbReference>
<dbReference type="InterPro" id="IPR023997">
    <property type="entry name" value="TonB-dep_OMP_SusC/RagA_CS"/>
</dbReference>
<evidence type="ECO:0000256" key="6">
    <source>
        <dbReference type="ARBA" id="ARBA00023237"/>
    </source>
</evidence>
<comment type="subcellular location">
    <subcellularLocation>
        <location evidence="1 7">Cell outer membrane</location>
        <topology evidence="1 7">Multi-pass membrane protein</topology>
    </subcellularLocation>
</comment>
<dbReference type="InterPro" id="IPR023996">
    <property type="entry name" value="TonB-dep_OMP_SusC/RagA"/>
</dbReference>
<feature type="signal peptide" evidence="8">
    <location>
        <begin position="1"/>
        <end position="22"/>
    </location>
</feature>
<keyword evidence="3 7" id="KW-1134">Transmembrane beta strand</keyword>
<keyword evidence="6 7" id="KW-0998">Cell outer membrane</keyword>
<proteinExistence type="inferred from homology"/>
<comment type="caution">
    <text evidence="10">The sequence shown here is derived from an EMBL/GenBank/DDBJ whole genome shotgun (WGS) entry which is preliminary data.</text>
</comment>
<name>A0ABU0UCP7_9SPHI</name>
<evidence type="ECO:0000256" key="7">
    <source>
        <dbReference type="PROSITE-ProRule" id="PRU01360"/>
    </source>
</evidence>
<evidence type="ECO:0000256" key="8">
    <source>
        <dbReference type="SAM" id="SignalP"/>
    </source>
</evidence>
<evidence type="ECO:0000256" key="5">
    <source>
        <dbReference type="ARBA" id="ARBA00023136"/>
    </source>
</evidence>
<keyword evidence="8" id="KW-0732">Signal</keyword>
<dbReference type="InterPro" id="IPR008969">
    <property type="entry name" value="CarboxyPept-like_regulatory"/>
</dbReference>
<protein>
    <submittedName>
        <fullName evidence="10">TonB-linked SusC/RagA family outer membrane protein</fullName>
    </submittedName>
</protein>
<dbReference type="SUPFAM" id="SSF49464">
    <property type="entry name" value="Carboxypeptidase regulatory domain-like"/>
    <property type="match status" value="1"/>
</dbReference>
<dbReference type="Gene3D" id="2.40.170.20">
    <property type="entry name" value="TonB-dependent receptor, beta-barrel domain"/>
    <property type="match status" value="1"/>
</dbReference>
<dbReference type="Proteomes" id="UP001244640">
    <property type="component" value="Unassembled WGS sequence"/>
</dbReference>
<dbReference type="NCBIfam" id="TIGR04056">
    <property type="entry name" value="OMP_RagA_SusC"/>
    <property type="match status" value="1"/>
</dbReference>
<keyword evidence="4 7" id="KW-0812">Transmembrane</keyword>
<evidence type="ECO:0000259" key="9">
    <source>
        <dbReference type="Pfam" id="PF07715"/>
    </source>
</evidence>
<dbReference type="NCBIfam" id="TIGR04057">
    <property type="entry name" value="SusC_RagA_signa"/>
    <property type="match status" value="1"/>
</dbReference>
<dbReference type="InterPro" id="IPR037066">
    <property type="entry name" value="Plug_dom_sf"/>
</dbReference>
<dbReference type="InterPro" id="IPR036942">
    <property type="entry name" value="Beta-barrel_TonB_sf"/>
</dbReference>
<feature type="chain" id="PRO_5045490816" evidence="8">
    <location>
        <begin position="23"/>
        <end position="1041"/>
    </location>
</feature>
<keyword evidence="11" id="KW-1185">Reference proteome</keyword>
<dbReference type="SUPFAM" id="SSF56935">
    <property type="entry name" value="Porins"/>
    <property type="match status" value="1"/>
</dbReference>
<organism evidence="10 11">
    <name type="scientific">Sphingobacterium zeae</name>
    <dbReference type="NCBI Taxonomy" id="1776859"/>
    <lineage>
        <taxon>Bacteria</taxon>
        <taxon>Pseudomonadati</taxon>
        <taxon>Bacteroidota</taxon>
        <taxon>Sphingobacteriia</taxon>
        <taxon>Sphingobacteriales</taxon>
        <taxon>Sphingobacteriaceae</taxon>
        <taxon>Sphingobacterium</taxon>
    </lineage>
</organism>
<dbReference type="InterPro" id="IPR039426">
    <property type="entry name" value="TonB-dep_rcpt-like"/>
</dbReference>
<accession>A0ABU0UCP7</accession>
<dbReference type="InterPro" id="IPR012910">
    <property type="entry name" value="Plug_dom"/>
</dbReference>
<reference evidence="10 11" key="1">
    <citation type="submission" date="2023-07" db="EMBL/GenBank/DDBJ databases">
        <title>Functional and genomic diversity of the sorghum phyllosphere microbiome.</title>
        <authorList>
            <person name="Shade A."/>
        </authorList>
    </citation>
    <scope>NUCLEOTIDE SEQUENCE [LARGE SCALE GENOMIC DNA]</scope>
    <source>
        <strain evidence="10 11">SORGH_AS_0892</strain>
    </source>
</reference>
<feature type="domain" description="TonB-dependent receptor plug" evidence="9">
    <location>
        <begin position="116"/>
        <end position="221"/>
    </location>
</feature>
<comment type="similarity">
    <text evidence="7">Belongs to the TonB-dependent receptor family.</text>
</comment>
<dbReference type="Gene3D" id="2.170.130.10">
    <property type="entry name" value="TonB-dependent receptor, plug domain"/>
    <property type="match status" value="1"/>
</dbReference>
<dbReference type="Pfam" id="PF13715">
    <property type="entry name" value="CarbopepD_reg_2"/>
    <property type="match status" value="1"/>
</dbReference>
<evidence type="ECO:0000256" key="4">
    <source>
        <dbReference type="ARBA" id="ARBA00022692"/>
    </source>
</evidence>
<evidence type="ECO:0000256" key="1">
    <source>
        <dbReference type="ARBA" id="ARBA00004571"/>
    </source>
</evidence>
<evidence type="ECO:0000256" key="3">
    <source>
        <dbReference type="ARBA" id="ARBA00022452"/>
    </source>
</evidence>
<evidence type="ECO:0000313" key="11">
    <source>
        <dbReference type="Proteomes" id="UP001244640"/>
    </source>
</evidence>
<dbReference type="RefSeq" id="WP_307187830.1">
    <property type="nucleotide sequence ID" value="NZ_JAUTBA010000001.1"/>
</dbReference>
<dbReference type="Gene3D" id="2.60.40.1120">
    <property type="entry name" value="Carboxypeptidase-like, regulatory domain"/>
    <property type="match status" value="1"/>
</dbReference>